<evidence type="ECO:0000256" key="7">
    <source>
        <dbReference type="RuleBase" id="RU000682"/>
    </source>
</evidence>
<dbReference type="GO" id="GO:0000981">
    <property type="term" value="F:DNA-binding transcription factor activity, RNA polymerase II-specific"/>
    <property type="evidence" value="ECO:0007669"/>
    <property type="project" value="InterPro"/>
</dbReference>
<comment type="subcellular location">
    <subcellularLocation>
        <location evidence="1 6 7">Nucleus</location>
    </subcellularLocation>
</comment>
<dbReference type="AlphaFoldDB" id="A0A9P0B206"/>
<dbReference type="GO" id="GO:0000977">
    <property type="term" value="F:RNA polymerase II transcription regulatory region sequence-specific DNA binding"/>
    <property type="evidence" value="ECO:0007669"/>
    <property type="project" value="TreeGrafter"/>
</dbReference>
<feature type="DNA-binding region" description="Homeobox" evidence="6">
    <location>
        <begin position="74"/>
        <end position="133"/>
    </location>
</feature>
<dbReference type="PROSITE" id="PS50071">
    <property type="entry name" value="HOMEOBOX_2"/>
    <property type="match status" value="1"/>
</dbReference>
<sequence length="245" mass="28033">MFGFEGHMTDFGVPTTAAEFNSNGLAAVANRTQHCTANSRHFSVTSLLRLGTKRRLSDVDSNEDISNDEKHKKPRRNRTTFTTAQLAALEKVFEKTHYPDAFVREDLATKVSLSEARVQVWFQNRRAKFRRNERSVTLQQIPPKIQCKSPTNPMNLKSDCIEKPLFSYQTTLPPHSTADMQYMMPWKCSYTQYNHHDLYANSFGNGIGGQPNTFLSSPTFNYCSTNLPPRLDMSSLRYRSQDFSL</sequence>
<dbReference type="Pfam" id="PF00046">
    <property type="entry name" value="Homeodomain"/>
    <property type="match status" value="1"/>
</dbReference>
<proteinExistence type="predicted"/>
<dbReference type="SUPFAM" id="SSF46689">
    <property type="entry name" value="Homeodomain-like"/>
    <property type="match status" value="1"/>
</dbReference>
<evidence type="ECO:0000256" key="8">
    <source>
        <dbReference type="SAM" id="MobiDB-lite"/>
    </source>
</evidence>
<keyword evidence="3 6" id="KW-0238">DNA-binding</keyword>
<dbReference type="OrthoDB" id="6159439at2759"/>
<dbReference type="InterPro" id="IPR050649">
    <property type="entry name" value="Paired_Homeobox_TFs"/>
</dbReference>
<dbReference type="PROSITE" id="PS00027">
    <property type="entry name" value="HOMEOBOX_1"/>
    <property type="match status" value="1"/>
</dbReference>
<feature type="region of interest" description="Disordered" evidence="8">
    <location>
        <begin position="58"/>
        <end position="78"/>
    </location>
</feature>
<dbReference type="EMBL" id="OV121134">
    <property type="protein sequence ID" value="CAH0553415.1"/>
    <property type="molecule type" value="Genomic_DNA"/>
</dbReference>
<evidence type="ECO:0000256" key="6">
    <source>
        <dbReference type="PROSITE-ProRule" id="PRU00108"/>
    </source>
</evidence>
<organism evidence="10 11">
    <name type="scientific">Brassicogethes aeneus</name>
    <name type="common">Rape pollen beetle</name>
    <name type="synonym">Meligethes aeneus</name>
    <dbReference type="NCBI Taxonomy" id="1431903"/>
    <lineage>
        <taxon>Eukaryota</taxon>
        <taxon>Metazoa</taxon>
        <taxon>Ecdysozoa</taxon>
        <taxon>Arthropoda</taxon>
        <taxon>Hexapoda</taxon>
        <taxon>Insecta</taxon>
        <taxon>Pterygota</taxon>
        <taxon>Neoptera</taxon>
        <taxon>Endopterygota</taxon>
        <taxon>Coleoptera</taxon>
        <taxon>Polyphaga</taxon>
        <taxon>Cucujiformia</taxon>
        <taxon>Nitidulidae</taxon>
        <taxon>Meligethinae</taxon>
        <taxon>Brassicogethes</taxon>
    </lineage>
</organism>
<dbReference type="InterPro" id="IPR001356">
    <property type="entry name" value="HD"/>
</dbReference>
<evidence type="ECO:0000313" key="11">
    <source>
        <dbReference type="Proteomes" id="UP001154078"/>
    </source>
</evidence>
<evidence type="ECO:0000256" key="1">
    <source>
        <dbReference type="ARBA" id="ARBA00004123"/>
    </source>
</evidence>
<dbReference type="PANTHER" id="PTHR24329:SF543">
    <property type="entry name" value="FI01017P-RELATED"/>
    <property type="match status" value="1"/>
</dbReference>
<protein>
    <recommendedName>
        <fullName evidence="9">Homeobox domain-containing protein</fullName>
    </recommendedName>
</protein>
<evidence type="ECO:0000313" key="10">
    <source>
        <dbReference type="EMBL" id="CAH0553415.1"/>
    </source>
</evidence>
<dbReference type="SMART" id="SM00389">
    <property type="entry name" value="HOX"/>
    <property type="match status" value="1"/>
</dbReference>
<keyword evidence="5 6" id="KW-0539">Nucleus</keyword>
<feature type="domain" description="Homeobox" evidence="9">
    <location>
        <begin position="72"/>
        <end position="132"/>
    </location>
</feature>
<keyword evidence="4 6" id="KW-0371">Homeobox</keyword>
<dbReference type="CDD" id="cd00086">
    <property type="entry name" value="homeodomain"/>
    <property type="match status" value="1"/>
</dbReference>
<evidence type="ECO:0000256" key="5">
    <source>
        <dbReference type="ARBA" id="ARBA00023242"/>
    </source>
</evidence>
<evidence type="ECO:0000256" key="2">
    <source>
        <dbReference type="ARBA" id="ARBA00022473"/>
    </source>
</evidence>
<dbReference type="InterPro" id="IPR009057">
    <property type="entry name" value="Homeodomain-like_sf"/>
</dbReference>
<accession>A0A9P0B206</accession>
<name>A0A9P0B206_BRAAE</name>
<keyword evidence="2" id="KW-0217">Developmental protein</keyword>
<dbReference type="Proteomes" id="UP001154078">
    <property type="component" value="Chromosome 3"/>
</dbReference>
<gene>
    <name evidence="10" type="ORF">MELIAE_LOCUS5412</name>
</gene>
<evidence type="ECO:0000256" key="3">
    <source>
        <dbReference type="ARBA" id="ARBA00023125"/>
    </source>
</evidence>
<evidence type="ECO:0000256" key="4">
    <source>
        <dbReference type="ARBA" id="ARBA00023155"/>
    </source>
</evidence>
<keyword evidence="11" id="KW-1185">Reference proteome</keyword>
<dbReference type="FunFam" id="1.10.10.60:FF:000066">
    <property type="entry name" value="Paired mesoderm homeobox protein 1"/>
    <property type="match status" value="1"/>
</dbReference>
<evidence type="ECO:0000259" key="9">
    <source>
        <dbReference type="PROSITE" id="PS50071"/>
    </source>
</evidence>
<dbReference type="PANTHER" id="PTHR24329">
    <property type="entry name" value="HOMEOBOX PROTEIN ARISTALESS"/>
    <property type="match status" value="1"/>
</dbReference>
<dbReference type="InterPro" id="IPR017970">
    <property type="entry name" value="Homeobox_CS"/>
</dbReference>
<dbReference type="Gene3D" id="1.10.10.60">
    <property type="entry name" value="Homeodomain-like"/>
    <property type="match status" value="1"/>
</dbReference>
<reference evidence="10" key="1">
    <citation type="submission" date="2021-12" db="EMBL/GenBank/DDBJ databases">
        <authorList>
            <person name="King R."/>
        </authorList>
    </citation>
    <scope>NUCLEOTIDE SEQUENCE</scope>
</reference>
<dbReference type="GO" id="GO:0005634">
    <property type="term" value="C:nucleus"/>
    <property type="evidence" value="ECO:0007669"/>
    <property type="project" value="UniProtKB-SubCell"/>
</dbReference>